<feature type="domain" description="Cytochrome C Planctomycete-type" evidence="5">
    <location>
        <begin position="44"/>
        <end position="98"/>
    </location>
</feature>
<evidence type="ECO:0000259" key="5">
    <source>
        <dbReference type="Pfam" id="PF07635"/>
    </source>
</evidence>
<keyword evidence="7" id="KW-1185">Reference proteome</keyword>
<keyword evidence="2" id="KW-0732">Signal</keyword>
<dbReference type="Proteomes" id="UP000320672">
    <property type="component" value="Chromosome"/>
</dbReference>
<feature type="region of interest" description="Disordered" evidence="1">
    <location>
        <begin position="88"/>
        <end position="108"/>
    </location>
</feature>
<dbReference type="PANTHER" id="PTHR35889:SF3">
    <property type="entry name" value="F-BOX DOMAIN-CONTAINING PROTEIN"/>
    <property type="match status" value="1"/>
</dbReference>
<dbReference type="EMBL" id="CP036262">
    <property type="protein sequence ID" value="QDS94005.1"/>
    <property type="molecule type" value="Genomic_DNA"/>
</dbReference>
<dbReference type="Pfam" id="PF07635">
    <property type="entry name" value="PSCyt1"/>
    <property type="match status" value="1"/>
</dbReference>
<evidence type="ECO:0000256" key="1">
    <source>
        <dbReference type="SAM" id="MobiDB-lite"/>
    </source>
</evidence>
<evidence type="ECO:0000313" key="7">
    <source>
        <dbReference type="Proteomes" id="UP000320672"/>
    </source>
</evidence>
<dbReference type="KEGG" id="rml:FF011L_27820"/>
<dbReference type="RefSeq" id="WP_145352072.1">
    <property type="nucleotide sequence ID" value="NZ_CP036262.1"/>
</dbReference>
<feature type="domain" description="DUF1549" evidence="3">
    <location>
        <begin position="170"/>
        <end position="372"/>
    </location>
</feature>
<dbReference type="Pfam" id="PF07587">
    <property type="entry name" value="PSD1"/>
    <property type="match status" value="1"/>
</dbReference>
<proteinExistence type="predicted"/>
<dbReference type="InterPro" id="IPR011444">
    <property type="entry name" value="DUF1549"/>
</dbReference>
<gene>
    <name evidence="6" type="ORF">FF011L_27820</name>
</gene>
<dbReference type="InterPro" id="IPR011429">
    <property type="entry name" value="Cyt_c_Planctomycete-type"/>
</dbReference>
<name>A0A517MGJ9_9BACT</name>
<evidence type="ECO:0000259" key="4">
    <source>
        <dbReference type="Pfam" id="PF07587"/>
    </source>
</evidence>
<feature type="signal peptide" evidence="2">
    <location>
        <begin position="1"/>
        <end position="24"/>
    </location>
</feature>
<evidence type="ECO:0000256" key="2">
    <source>
        <dbReference type="SAM" id="SignalP"/>
    </source>
</evidence>
<dbReference type="InterPro" id="IPR022655">
    <property type="entry name" value="DUF1553"/>
</dbReference>
<feature type="domain" description="DUF1553" evidence="4">
    <location>
        <begin position="453"/>
        <end position="716"/>
    </location>
</feature>
<feature type="compositionally biased region" description="Basic and acidic residues" evidence="1">
    <location>
        <begin position="88"/>
        <end position="101"/>
    </location>
</feature>
<protein>
    <submittedName>
        <fullName evidence="6">Planctomycete cytochrome C</fullName>
    </submittedName>
</protein>
<sequence precursor="true">MTYRHAFLLLVTNLLWMGTGPANSKADDSEVFEREVAPLLIKRCVECHQGKHPSGGLLLTTSAGILQGGDSGAALDKEAPGDSLLLSRVHEGEMPPEEKGQPKPLSEEETNVLERWVKGGAFWPQGRTLDLFERTNDVRGGRDLWSLQPVRRPTIPKLNGKPQSIEPQNPIDAFIGAQLKREGMTSAPTASKRVLIRRLYFDLVGLPPTQSQIAAFEQDETPQAWEKLIDELLESPQYGERWGRYWLDLVRYADTSGYERDQEKPFAWKYRDWVVNAFNTDMPYDRFILEQLAGDEIPDRTEDSVIATGFLRLGTWNDEPNDPLDYQYDRLEDLVHTTSSSFLAITVKCARCHDHKFDPVTQEDYYRMGAAFWGGPIAARERKFLGGPSPEELGVTEVLGWTDLGQTPSPLHVLMNGEREVPMYEVIPASLSMIPALDRPFQPPPETAKTTHRRLQLAQWIGNPENPLTARVFVNRLWQHHFGQGIVRTPNNFGFLADPATHPELLDWLADEFVSGGWTTKRMHKLILTSQTWRQASTHPQQEEYSVKDSGNRLWWRSERRRLDAEALRDSMLAVTGELDLRVGGPGFRPSIRAEALEGLSRKTDAWQPSSKEEQARRTLYLFSQRSLLPPMMTTFNFPDATQSCAQRDITTVPTQALVLMNNPFVHARSDRLATTILEGLSSSQAENVQNQVQQLWVSVYGRAPTTDEIEIATKHLSVQRHHFDSLSEAKEDSSIASSPAGLALASLAHVLLNSNEFVYVD</sequence>
<dbReference type="AlphaFoldDB" id="A0A517MGJ9"/>
<dbReference type="Pfam" id="PF07583">
    <property type="entry name" value="PSCyt2"/>
    <property type="match status" value="1"/>
</dbReference>
<accession>A0A517MGJ9</accession>
<evidence type="ECO:0000313" key="6">
    <source>
        <dbReference type="EMBL" id="QDS94005.1"/>
    </source>
</evidence>
<evidence type="ECO:0000259" key="3">
    <source>
        <dbReference type="Pfam" id="PF07583"/>
    </source>
</evidence>
<dbReference type="PANTHER" id="PTHR35889">
    <property type="entry name" value="CYCLOINULO-OLIGOSACCHARIDE FRUCTANOTRANSFERASE-RELATED"/>
    <property type="match status" value="1"/>
</dbReference>
<organism evidence="6 7">
    <name type="scientific">Roseimaritima multifibrata</name>
    <dbReference type="NCBI Taxonomy" id="1930274"/>
    <lineage>
        <taxon>Bacteria</taxon>
        <taxon>Pseudomonadati</taxon>
        <taxon>Planctomycetota</taxon>
        <taxon>Planctomycetia</taxon>
        <taxon>Pirellulales</taxon>
        <taxon>Pirellulaceae</taxon>
        <taxon>Roseimaritima</taxon>
    </lineage>
</organism>
<dbReference type="OrthoDB" id="127107at2"/>
<reference evidence="6 7" key="1">
    <citation type="submission" date="2019-02" db="EMBL/GenBank/DDBJ databases">
        <title>Deep-cultivation of Planctomycetes and their phenomic and genomic characterization uncovers novel biology.</title>
        <authorList>
            <person name="Wiegand S."/>
            <person name="Jogler M."/>
            <person name="Boedeker C."/>
            <person name="Pinto D."/>
            <person name="Vollmers J."/>
            <person name="Rivas-Marin E."/>
            <person name="Kohn T."/>
            <person name="Peeters S.H."/>
            <person name="Heuer A."/>
            <person name="Rast P."/>
            <person name="Oberbeckmann S."/>
            <person name="Bunk B."/>
            <person name="Jeske O."/>
            <person name="Meyerdierks A."/>
            <person name="Storesund J.E."/>
            <person name="Kallscheuer N."/>
            <person name="Luecker S."/>
            <person name="Lage O.M."/>
            <person name="Pohl T."/>
            <person name="Merkel B.J."/>
            <person name="Hornburger P."/>
            <person name="Mueller R.-W."/>
            <person name="Bruemmer F."/>
            <person name="Labrenz M."/>
            <person name="Spormann A.M."/>
            <person name="Op den Camp H."/>
            <person name="Overmann J."/>
            <person name="Amann R."/>
            <person name="Jetten M.S.M."/>
            <person name="Mascher T."/>
            <person name="Medema M.H."/>
            <person name="Devos D.P."/>
            <person name="Kaster A.-K."/>
            <person name="Ovreas L."/>
            <person name="Rohde M."/>
            <person name="Galperin M.Y."/>
            <person name="Jogler C."/>
        </authorList>
    </citation>
    <scope>NUCLEOTIDE SEQUENCE [LARGE SCALE GENOMIC DNA]</scope>
    <source>
        <strain evidence="6 7">FF011L</strain>
    </source>
</reference>
<feature type="chain" id="PRO_5021816651" evidence="2">
    <location>
        <begin position="25"/>
        <end position="762"/>
    </location>
</feature>